<dbReference type="Gene3D" id="3.30.420.10">
    <property type="entry name" value="Ribonuclease H-like superfamily/Ribonuclease H"/>
    <property type="match status" value="1"/>
</dbReference>
<reference evidence="14 15" key="1">
    <citation type="submission" date="2023-11" db="EMBL/GenBank/DDBJ databases">
        <authorList>
            <person name="Cook R."/>
            <person name="Crisci M."/>
            <person name="Pye H."/>
            <person name="Adriaenssens E."/>
            <person name="Santini J."/>
        </authorList>
    </citation>
    <scope>NUCLEOTIDE SEQUENCE [LARGE SCALE GENOMIC DNA]</scope>
    <source>
        <strain evidence="14">Lak_Megaphage_RVC_JS4_GC31</strain>
    </source>
</reference>
<evidence type="ECO:0000259" key="12">
    <source>
        <dbReference type="Pfam" id="PF00136"/>
    </source>
</evidence>
<protein>
    <recommendedName>
        <fullName evidence="2">DNA-directed DNA polymerase</fullName>
        <ecNumber evidence="2">2.7.7.7</ecNumber>
    </recommendedName>
</protein>
<feature type="domain" description="DNA-directed DNA polymerase family B exonuclease" evidence="13">
    <location>
        <begin position="129"/>
        <end position="275"/>
    </location>
</feature>
<dbReference type="InterPro" id="IPR043502">
    <property type="entry name" value="DNA/RNA_pol_sf"/>
</dbReference>
<evidence type="ECO:0000256" key="7">
    <source>
        <dbReference type="ARBA" id="ARBA00022801"/>
    </source>
</evidence>
<dbReference type="EMBL" id="OR769222">
    <property type="protein sequence ID" value="WQJ53172.1"/>
    <property type="molecule type" value="Genomic_DNA"/>
</dbReference>
<dbReference type="InterPro" id="IPR006134">
    <property type="entry name" value="DNA-dir_DNA_pol_B_multi_dom"/>
</dbReference>
<dbReference type="InterPro" id="IPR006133">
    <property type="entry name" value="DNA-dir_DNA_pol_B_exonuc"/>
</dbReference>
<evidence type="ECO:0000256" key="4">
    <source>
        <dbReference type="ARBA" id="ARBA00022695"/>
    </source>
</evidence>
<evidence type="ECO:0000256" key="11">
    <source>
        <dbReference type="ARBA" id="ARBA00049244"/>
    </source>
</evidence>
<evidence type="ECO:0000313" key="15">
    <source>
        <dbReference type="Proteomes" id="UP001349343"/>
    </source>
</evidence>
<keyword evidence="4" id="KW-0548">Nucleotidyltransferase</keyword>
<keyword evidence="8" id="KW-0239">DNA-directed DNA polymerase</keyword>
<evidence type="ECO:0000256" key="1">
    <source>
        <dbReference type="ARBA" id="ARBA00005755"/>
    </source>
</evidence>
<dbReference type="Gene3D" id="3.90.1600.10">
    <property type="entry name" value="Palm domain of DNA polymerase"/>
    <property type="match status" value="1"/>
</dbReference>
<keyword evidence="9" id="KW-1194">Viral DNA replication</keyword>
<comment type="similarity">
    <text evidence="1">Belongs to the DNA polymerase type-B family.</text>
</comment>
<proteinExistence type="inferred from homology"/>
<dbReference type="InterPro" id="IPR023211">
    <property type="entry name" value="DNA_pol_palm_dom_sf"/>
</dbReference>
<evidence type="ECO:0000256" key="3">
    <source>
        <dbReference type="ARBA" id="ARBA00022679"/>
    </source>
</evidence>
<keyword evidence="3" id="KW-0808">Transferase</keyword>
<keyword evidence="5" id="KW-0235">DNA replication</keyword>
<dbReference type="Pfam" id="PF00136">
    <property type="entry name" value="DNA_pol_B"/>
    <property type="match status" value="1"/>
</dbReference>
<comment type="catalytic activity">
    <reaction evidence="11">
        <text>DNA(n) + a 2'-deoxyribonucleoside 5'-triphosphate = DNA(n+1) + diphosphate</text>
        <dbReference type="Rhea" id="RHEA:22508"/>
        <dbReference type="Rhea" id="RHEA-COMP:17339"/>
        <dbReference type="Rhea" id="RHEA-COMP:17340"/>
        <dbReference type="ChEBI" id="CHEBI:33019"/>
        <dbReference type="ChEBI" id="CHEBI:61560"/>
        <dbReference type="ChEBI" id="CHEBI:173112"/>
        <dbReference type="EC" id="2.7.7.7"/>
    </reaction>
</comment>
<evidence type="ECO:0000256" key="2">
    <source>
        <dbReference type="ARBA" id="ARBA00012417"/>
    </source>
</evidence>
<evidence type="ECO:0000313" key="14">
    <source>
        <dbReference type="EMBL" id="WQJ53172.1"/>
    </source>
</evidence>
<evidence type="ECO:0000256" key="5">
    <source>
        <dbReference type="ARBA" id="ARBA00022705"/>
    </source>
</evidence>
<evidence type="ECO:0000256" key="6">
    <source>
        <dbReference type="ARBA" id="ARBA00022722"/>
    </source>
</evidence>
<dbReference type="SUPFAM" id="SSF56672">
    <property type="entry name" value="DNA/RNA polymerases"/>
    <property type="match status" value="1"/>
</dbReference>
<keyword evidence="10" id="KW-0238">DNA-binding</keyword>
<dbReference type="EC" id="2.7.7.7" evidence="2"/>
<keyword evidence="7" id="KW-0378">Hydrolase</keyword>
<dbReference type="InterPro" id="IPR050240">
    <property type="entry name" value="DNA_pol_type-B"/>
</dbReference>
<evidence type="ECO:0000256" key="10">
    <source>
        <dbReference type="ARBA" id="ARBA00023125"/>
    </source>
</evidence>
<sequence>MIIHKEQIDCILPDGTPSKKLLVSYVDKEGDIKFLQYPIPKDQMFEWKYTNRANADKPFHEYDFATGQYKFNEDGTPVMRQWMSYDNKWVRRHAVDKLPELRLNEILNSFGSAIDPLFEMNIPNTWWCDIEVEVSEDGFPDPEEATTRINTISMTQFPRTIIWARKALTIEEQEWVQKSIDEYSEKNNGTDITKGYKFEFRYFPTEKEMLEDYVDFITPITAMSGWNFLGFDWLYIYNRCKINDIDIERISPTRNFTTFKITPRSGGKTINVKIPYHKIIYDYLLVYKTWDMIINPKENNTLDFVAEKALKINKVNHPWGFKEFFEDHYKEYVFYNCIDTILVEHIDKFLKTAEIWYMIACVLRLELNVAFSTIQPTHVVMCNFEYPHYKVIPDKKGISQKDVDYQGAFVWPTRPGIYKYIGGLDFASLYPSIMRQFGISPETFLFKDEVIVGYDKDNKPITKVGDYVPKDDEIKTCSGAVYKKDPDALMPAILTHYYALRKAAKVDKKIANTEYEELKVILERRKGL</sequence>
<evidence type="ECO:0000256" key="8">
    <source>
        <dbReference type="ARBA" id="ARBA00022932"/>
    </source>
</evidence>
<feature type="domain" description="DNA-directed DNA polymerase family B multifunctional" evidence="12">
    <location>
        <begin position="391"/>
        <end position="525"/>
    </location>
</feature>
<dbReference type="PANTHER" id="PTHR10322:SF23">
    <property type="entry name" value="DNA POLYMERASE DELTA CATALYTIC SUBUNIT"/>
    <property type="match status" value="1"/>
</dbReference>
<dbReference type="InterPro" id="IPR036397">
    <property type="entry name" value="RNaseH_sf"/>
</dbReference>
<dbReference type="Proteomes" id="UP001349343">
    <property type="component" value="Segment"/>
</dbReference>
<dbReference type="InterPro" id="IPR006172">
    <property type="entry name" value="DNA-dir_DNA_pol_B"/>
</dbReference>
<dbReference type="Pfam" id="PF03104">
    <property type="entry name" value="DNA_pol_B_exo1"/>
    <property type="match status" value="1"/>
</dbReference>
<name>A0ABZ0Z4M7_9CAUD</name>
<organism evidence="14 15">
    <name type="scientific">phage Lak_Megaphage_RVC_JS4_GC31</name>
    <dbReference type="NCBI Taxonomy" id="3109228"/>
    <lineage>
        <taxon>Viruses</taxon>
        <taxon>Duplodnaviria</taxon>
        <taxon>Heunggongvirae</taxon>
        <taxon>Uroviricota</taxon>
        <taxon>Caudoviricetes</taxon>
        <taxon>Caudoviricetes code 15 clade</taxon>
    </lineage>
</organism>
<dbReference type="SUPFAM" id="SSF53098">
    <property type="entry name" value="Ribonuclease H-like"/>
    <property type="match status" value="1"/>
</dbReference>
<keyword evidence="15" id="KW-1185">Reference proteome</keyword>
<dbReference type="PANTHER" id="PTHR10322">
    <property type="entry name" value="DNA POLYMERASE CATALYTIC SUBUNIT"/>
    <property type="match status" value="1"/>
</dbReference>
<dbReference type="SMART" id="SM00486">
    <property type="entry name" value="POLBc"/>
    <property type="match status" value="1"/>
</dbReference>
<keyword evidence="6" id="KW-0540">Nuclease</keyword>
<evidence type="ECO:0000259" key="13">
    <source>
        <dbReference type="Pfam" id="PF03104"/>
    </source>
</evidence>
<evidence type="ECO:0000256" key="9">
    <source>
        <dbReference type="ARBA" id="ARBA00023109"/>
    </source>
</evidence>
<accession>A0ABZ0Z4M7</accession>
<dbReference type="InterPro" id="IPR012337">
    <property type="entry name" value="RNaseH-like_sf"/>
</dbReference>